<keyword evidence="2" id="KW-1185">Reference proteome</keyword>
<dbReference type="Proteomes" id="UP000799118">
    <property type="component" value="Unassembled WGS sequence"/>
</dbReference>
<sequence>MAFRILHNAVIGKMGIEGREYQAFLSGFRLPVPGGLSFPEIAHSYLCGAGAFVGKAYNFIESFDDLSSKLQINLENLDPVDEARLSGVLESAPESYHGKSFEFILQDFLEGRGIPCPTFFETIREQISPLIQLSEAEDSSTFCLRIFTWAIGGAPYLQAGTLTIMEVFLVSDNNWAYIPKQQDEPCRAEFLHTEYALTELGTYGPHTEAKDAREAIHFWLFHQILEAIGSHTFI</sequence>
<dbReference type="OrthoDB" id="3005621at2759"/>
<reference evidence="1" key="1">
    <citation type="journal article" date="2019" name="Environ. Microbiol.">
        <title>Fungal ecological strategies reflected in gene transcription - a case study of two litter decomposers.</title>
        <authorList>
            <person name="Barbi F."/>
            <person name="Kohler A."/>
            <person name="Barry K."/>
            <person name="Baskaran P."/>
            <person name="Daum C."/>
            <person name="Fauchery L."/>
            <person name="Ihrmark K."/>
            <person name="Kuo A."/>
            <person name="LaButti K."/>
            <person name="Lipzen A."/>
            <person name="Morin E."/>
            <person name="Grigoriev I.V."/>
            <person name="Henrissat B."/>
            <person name="Lindahl B."/>
            <person name="Martin F."/>
        </authorList>
    </citation>
    <scope>NUCLEOTIDE SEQUENCE</scope>
    <source>
        <strain evidence="1">JB14</strain>
    </source>
</reference>
<dbReference type="AlphaFoldDB" id="A0A6A4GH00"/>
<dbReference type="EMBL" id="ML770101">
    <property type="protein sequence ID" value="KAE9384657.1"/>
    <property type="molecule type" value="Genomic_DNA"/>
</dbReference>
<evidence type="ECO:0000313" key="2">
    <source>
        <dbReference type="Proteomes" id="UP000799118"/>
    </source>
</evidence>
<proteinExistence type="predicted"/>
<accession>A0A6A4GH00</accession>
<organism evidence="1 2">
    <name type="scientific">Gymnopus androsaceus JB14</name>
    <dbReference type="NCBI Taxonomy" id="1447944"/>
    <lineage>
        <taxon>Eukaryota</taxon>
        <taxon>Fungi</taxon>
        <taxon>Dikarya</taxon>
        <taxon>Basidiomycota</taxon>
        <taxon>Agaricomycotina</taxon>
        <taxon>Agaricomycetes</taxon>
        <taxon>Agaricomycetidae</taxon>
        <taxon>Agaricales</taxon>
        <taxon>Marasmiineae</taxon>
        <taxon>Omphalotaceae</taxon>
        <taxon>Gymnopus</taxon>
    </lineage>
</organism>
<gene>
    <name evidence="1" type="ORF">BT96DRAFT_1007848</name>
</gene>
<name>A0A6A4GH00_9AGAR</name>
<protein>
    <submittedName>
        <fullName evidence="1">Uncharacterized protein</fullName>
    </submittedName>
</protein>
<evidence type="ECO:0000313" key="1">
    <source>
        <dbReference type="EMBL" id="KAE9384657.1"/>
    </source>
</evidence>